<dbReference type="InterPro" id="IPR004805">
    <property type="entry name" value="DnaE2/DnaE/PolC"/>
</dbReference>
<dbReference type="Gene3D" id="3.20.20.140">
    <property type="entry name" value="Metal-dependent hydrolases"/>
    <property type="match status" value="1"/>
</dbReference>
<dbReference type="InterPro" id="IPR004013">
    <property type="entry name" value="PHP_dom"/>
</dbReference>
<dbReference type="GO" id="GO:0006260">
    <property type="term" value="P:DNA replication"/>
    <property type="evidence" value="ECO:0007669"/>
    <property type="project" value="InterPro"/>
</dbReference>
<dbReference type="AlphaFoldDB" id="A0A1Y3G2S8"/>
<organism evidence="2 3">
    <name type="scientific">Acetobacter malorum</name>
    <dbReference type="NCBI Taxonomy" id="178901"/>
    <lineage>
        <taxon>Bacteria</taxon>
        <taxon>Pseudomonadati</taxon>
        <taxon>Pseudomonadota</taxon>
        <taxon>Alphaproteobacteria</taxon>
        <taxon>Acetobacterales</taxon>
        <taxon>Acetobacteraceae</taxon>
        <taxon>Acetobacter</taxon>
    </lineage>
</organism>
<dbReference type="SMART" id="SM00481">
    <property type="entry name" value="POLIIIAc"/>
    <property type="match status" value="1"/>
</dbReference>
<dbReference type="InterPro" id="IPR016195">
    <property type="entry name" value="Pol/histidinol_Pase-like"/>
</dbReference>
<dbReference type="Proteomes" id="UP000242683">
    <property type="component" value="Unassembled WGS sequence"/>
</dbReference>
<name>A0A1Y3G2S8_9PROT</name>
<feature type="domain" description="Polymerase/histidinol phosphatase N-terminal" evidence="1">
    <location>
        <begin position="9"/>
        <end position="76"/>
    </location>
</feature>
<protein>
    <recommendedName>
        <fullName evidence="1">Polymerase/histidinol phosphatase N-terminal domain-containing protein</fullName>
    </recommendedName>
</protein>
<reference evidence="3" key="1">
    <citation type="submission" date="2014-06" db="EMBL/GenBank/DDBJ databases">
        <authorList>
            <person name="Winans N.J."/>
            <person name="Newell P.D."/>
            <person name="Douglas A.E."/>
        </authorList>
    </citation>
    <scope>NUCLEOTIDE SEQUENCE [LARGE SCALE GENOMIC DNA]</scope>
    <source>
        <strain evidence="3">DsW_057</strain>
    </source>
</reference>
<gene>
    <name evidence="2" type="ORF">HK23_10705</name>
</gene>
<dbReference type="PANTHER" id="PTHR32294">
    <property type="entry name" value="DNA POLYMERASE III SUBUNIT ALPHA"/>
    <property type="match status" value="1"/>
</dbReference>
<dbReference type="SUPFAM" id="SSF89550">
    <property type="entry name" value="PHP domain-like"/>
    <property type="match status" value="1"/>
</dbReference>
<accession>A0A1Y3G2S8</accession>
<comment type="caution">
    <text evidence="2">The sequence shown here is derived from an EMBL/GenBank/DDBJ whole genome shotgun (WGS) entry which is preliminary data.</text>
</comment>
<dbReference type="EMBL" id="JOPG01000049">
    <property type="protein sequence ID" value="OUJ03408.1"/>
    <property type="molecule type" value="Genomic_DNA"/>
</dbReference>
<dbReference type="Pfam" id="PF02811">
    <property type="entry name" value="PHP"/>
    <property type="match status" value="1"/>
</dbReference>
<dbReference type="GO" id="GO:0008408">
    <property type="term" value="F:3'-5' exonuclease activity"/>
    <property type="evidence" value="ECO:0007669"/>
    <property type="project" value="InterPro"/>
</dbReference>
<dbReference type="PANTHER" id="PTHR32294:SF4">
    <property type="entry name" value="ERROR-PRONE DNA POLYMERASE"/>
    <property type="match status" value="1"/>
</dbReference>
<evidence type="ECO:0000313" key="2">
    <source>
        <dbReference type="EMBL" id="OUJ03408.1"/>
    </source>
</evidence>
<proteinExistence type="predicted"/>
<dbReference type="InterPro" id="IPR003141">
    <property type="entry name" value="Pol/His_phosphatase_N"/>
</dbReference>
<evidence type="ECO:0000313" key="3">
    <source>
        <dbReference type="Proteomes" id="UP000242683"/>
    </source>
</evidence>
<sequence>MSPSAPRYAELQVTTYFSFLRGASSPIELFAQAKALGIEALSICDRNSLSGMVLAHVAAKEVGLRLVVGCRLDLADFPPVRVYPMDRAAYALKTGSTVSARRYFRIVFRDRPVRRSISRIGRPSG</sequence>
<evidence type="ECO:0000259" key="1">
    <source>
        <dbReference type="SMART" id="SM00481"/>
    </source>
</evidence>